<reference evidence="3 4" key="1">
    <citation type="submission" date="2019-03" db="EMBL/GenBank/DDBJ databases">
        <title>Deep-cultivation of Planctomycetes and their phenomic and genomic characterization uncovers novel biology.</title>
        <authorList>
            <person name="Wiegand S."/>
            <person name="Jogler M."/>
            <person name="Boedeker C."/>
            <person name="Pinto D."/>
            <person name="Vollmers J."/>
            <person name="Rivas-Marin E."/>
            <person name="Kohn T."/>
            <person name="Peeters S.H."/>
            <person name="Heuer A."/>
            <person name="Rast P."/>
            <person name="Oberbeckmann S."/>
            <person name="Bunk B."/>
            <person name="Jeske O."/>
            <person name="Meyerdierks A."/>
            <person name="Storesund J.E."/>
            <person name="Kallscheuer N."/>
            <person name="Luecker S."/>
            <person name="Lage O.M."/>
            <person name="Pohl T."/>
            <person name="Merkel B.J."/>
            <person name="Hornburger P."/>
            <person name="Mueller R.-W."/>
            <person name="Bruemmer F."/>
            <person name="Labrenz M."/>
            <person name="Spormann A.M."/>
            <person name="Op den Camp H."/>
            <person name="Overmann J."/>
            <person name="Amann R."/>
            <person name="Jetten M.S.M."/>
            <person name="Mascher T."/>
            <person name="Medema M.H."/>
            <person name="Devos D.P."/>
            <person name="Kaster A.-K."/>
            <person name="Ovreas L."/>
            <person name="Rohde M."/>
            <person name="Galperin M.Y."/>
            <person name="Jogler C."/>
        </authorList>
    </citation>
    <scope>NUCLEOTIDE SEQUENCE [LARGE SCALE GENOMIC DNA]</scope>
    <source>
        <strain evidence="3 4">V202</strain>
    </source>
</reference>
<evidence type="ECO:0000313" key="3">
    <source>
        <dbReference type="EMBL" id="QDU09392.1"/>
    </source>
</evidence>
<feature type="transmembrane region" description="Helical" evidence="2">
    <location>
        <begin position="12"/>
        <end position="34"/>
    </location>
</feature>
<evidence type="ECO:0000256" key="1">
    <source>
        <dbReference type="SAM" id="MobiDB-lite"/>
    </source>
</evidence>
<organism evidence="3 4">
    <name type="scientific">Gimesia aquarii</name>
    <dbReference type="NCBI Taxonomy" id="2527964"/>
    <lineage>
        <taxon>Bacteria</taxon>
        <taxon>Pseudomonadati</taxon>
        <taxon>Planctomycetota</taxon>
        <taxon>Planctomycetia</taxon>
        <taxon>Planctomycetales</taxon>
        <taxon>Planctomycetaceae</taxon>
        <taxon>Gimesia</taxon>
    </lineage>
</organism>
<name>A0A517WW05_9PLAN</name>
<dbReference type="RefSeq" id="WP_145175521.1">
    <property type="nucleotide sequence ID" value="NZ_CP037422.1"/>
</dbReference>
<feature type="region of interest" description="Disordered" evidence="1">
    <location>
        <begin position="42"/>
        <end position="64"/>
    </location>
</feature>
<accession>A0A517WW05</accession>
<keyword evidence="2" id="KW-0472">Membrane</keyword>
<dbReference type="Proteomes" id="UP000318384">
    <property type="component" value="Chromosome"/>
</dbReference>
<proteinExistence type="predicted"/>
<protein>
    <submittedName>
        <fullName evidence="3">Uncharacterized protein</fullName>
    </submittedName>
</protein>
<dbReference type="OrthoDB" id="285448at2"/>
<gene>
    <name evidence="3" type="ORF">V202x_27670</name>
</gene>
<sequence length="124" mass="13868">MPAKQGDDTSTFKVIAMLMVAIALFGWAFAAAAYSHSEEGWRQAESSEADPDGLSSDERFKDAGNIRRESKSSLRDFIWNAIRQIPNVFSVIAFNFQHRLWLVILFACLEGGALFLGYVMSKID</sequence>
<keyword evidence="2" id="KW-1133">Transmembrane helix</keyword>
<keyword evidence="2" id="KW-0812">Transmembrane</keyword>
<feature type="transmembrane region" description="Helical" evidence="2">
    <location>
        <begin position="100"/>
        <end position="120"/>
    </location>
</feature>
<evidence type="ECO:0000313" key="4">
    <source>
        <dbReference type="Proteomes" id="UP000318384"/>
    </source>
</evidence>
<dbReference type="AlphaFoldDB" id="A0A517WW05"/>
<evidence type="ECO:0000256" key="2">
    <source>
        <dbReference type="SAM" id="Phobius"/>
    </source>
</evidence>
<keyword evidence="4" id="KW-1185">Reference proteome</keyword>
<dbReference type="EMBL" id="CP037422">
    <property type="protein sequence ID" value="QDU09392.1"/>
    <property type="molecule type" value="Genomic_DNA"/>
</dbReference>